<proteinExistence type="predicted"/>
<dbReference type="Proteomes" id="UP001596203">
    <property type="component" value="Unassembled WGS sequence"/>
</dbReference>
<accession>A0ABW1KQ38</accession>
<dbReference type="RefSeq" id="WP_377432972.1">
    <property type="nucleotide sequence ID" value="NZ_JBHSPR010000084.1"/>
</dbReference>
<name>A0ABW1KQ38_9ACTN</name>
<dbReference type="PANTHER" id="PTHR43649:SF14">
    <property type="entry name" value="BLR3389 PROTEIN"/>
    <property type="match status" value="1"/>
</dbReference>
<gene>
    <name evidence="1" type="ORF">ACFP2T_43640</name>
</gene>
<dbReference type="InterPro" id="IPR050490">
    <property type="entry name" value="Bact_solute-bd_prot1"/>
</dbReference>
<reference evidence="2" key="1">
    <citation type="journal article" date="2019" name="Int. J. Syst. Evol. Microbiol.">
        <title>The Global Catalogue of Microorganisms (GCM) 10K type strain sequencing project: providing services to taxonomists for standard genome sequencing and annotation.</title>
        <authorList>
            <consortium name="The Broad Institute Genomics Platform"/>
            <consortium name="The Broad Institute Genome Sequencing Center for Infectious Disease"/>
            <person name="Wu L."/>
            <person name="Ma J."/>
        </authorList>
    </citation>
    <scope>NUCLEOTIDE SEQUENCE [LARGE SCALE GENOMIC DNA]</scope>
    <source>
        <strain evidence="2">ZS-35-S2</strain>
    </source>
</reference>
<evidence type="ECO:0000313" key="1">
    <source>
        <dbReference type="EMBL" id="MFC6023032.1"/>
    </source>
</evidence>
<comment type="caution">
    <text evidence="1">The sequence shown here is derived from an EMBL/GenBank/DDBJ whole genome shotgun (WGS) entry which is preliminary data.</text>
</comment>
<dbReference type="Gene3D" id="3.40.190.10">
    <property type="entry name" value="Periplasmic binding protein-like II"/>
    <property type="match status" value="2"/>
</dbReference>
<dbReference type="Pfam" id="PF01547">
    <property type="entry name" value="SBP_bac_1"/>
    <property type="match status" value="1"/>
</dbReference>
<organism evidence="1 2">
    <name type="scientific">Plantactinospora solaniradicis</name>
    <dbReference type="NCBI Taxonomy" id="1723736"/>
    <lineage>
        <taxon>Bacteria</taxon>
        <taxon>Bacillati</taxon>
        <taxon>Actinomycetota</taxon>
        <taxon>Actinomycetes</taxon>
        <taxon>Micromonosporales</taxon>
        <taxon>Micromonosporaceae</taxon>
        <taxon>Plantactinospora</taxon>
    </lineage>
</organism>
<dbReference type="SUPFAM" id="SSF53850">
    <property type="entry name" value="Periplasmic binding protein-like II"/>
    <property type="match status" value="1"/>
</dbReference>
<dbReference type="InterPro" id="IPR006059">
    <property type="entry name" value="SBP"/>
</dbReference>
<evidence type="ECO:0000313" key="2">
    <source>
        <dbReference type="Proteomes" id="UP001596203"/>
    </source>
</evidence>
<dbReference type="PANTHER" id="PTHR43649">
    <property type="entry name" value="ARABINOSE-BINDING PROTEIN-RELATED"/>
    <property type="match status" value="1"/>
</dbReference>
<sequence length="393" mass="42259">MTLTWWHNANAEPGLGFWRTVADEYHAKNPHVAVDVVPLQNEQFRTRIPVALQSQDPPDVFQSWGGGQLADQVSSGRVKDISEATGPWIGGLGAAARGWQVEGRQYGVPYNLGVVGFWYNKDLFTRAGITAPPATWKELLGTIGRLKAAGLTPIAIGGKDRWPDALYGGYLAVRGCSRQVLEDSVANYRFDDPCWVQAGQKTKELIDAQPFQKGFLATPAQQGATSSAGLLADGRAAMELQGHWNPSVMQGLMPDRKALGGKLGWFPFPAVSGGAGDPKAAFGGGDGFACSYRAPDVCADFLKYISSLDVQKRWAALNTGLPVAEGSESAVTDPTMKSLLDFRAGASYVQMYFDIALRTSVGQALNEAVARQFAGKAKPEQVIEALDTAARHR</sequence>
<protein>
    <submittedName>
        <fullName evidence="1">ABC transporter substrate-binding protein</fullName>
    </submittedName>
</protein>
<keyword evidence="2" id="KW-1185">Reference proteome</keyword>
<dbReference type="EMBL" id="JBHSPR010000084">
    <property type="protein sequence ID" value="MFC6023032.1"/>
    <property type="molecule type" value="Genomic_DNA"/>
</dbReference>